<accession>A0A178LS27</accession>
<dbReference type="EMBL" id="LWCS01000032">
    <property type="protein sequence ID" value="OAN36798.1"/>
    <property type="molecule type" value="Genomic_DNA"/>
</dbReference>
<gene>
    <name evidence="1" type="ORF">A4X20_06285</name>
</gene>
<organism evidence="1 2">
    <name type="scientific">Mycolicibacterium iranicum</name>
    <name type="common">Mycobacterium iranicum</name>
    <dbReference type="NCBI Taxonomy" id="912594"/>
    <lineage>
        <taxon>Bacteria</taxon>
        <taxon>Bacillati</taxon>
        <taxon>Actinomycetota</taxon>
        <taxon>Actinomycetes</taxon>
        <taxon>Mycobacteriales</taxon>
        <taxon>Mycobacteriaceae</taxon>
        <taxon>Mycolicibacterium</taxon>
    </lineage>
</organism>
<comment type="caution">
    <text evidence="1">The sequence shown here is derived from an EMBL/GenBank/DDBJ whole genome shotgun (WGS) entry which is preliminary data.</text>
</comment>
<reference evidence="1 2" key="1">
    <citation type="submission" date="2016-04" db="EMBL/GenBank/DDBJ databases">
        <title>Draft Genome Sequences of Staphylococcus capitis Strain H36, S. capitis Strain H65, S. cohnii Strain H62, S. hominis Strain H69, Mycobacterium iranicum Strain H39, Plantibacter sp. Strain H53, Pseudomonas oryzihabitans Strain H72, and Microbacterium sp. Strain H83, isolated from residential settings.</title>
        <authorList>
            <person name="Lymperopoulou D."/>
            <person name="Adams R.I."/>
            <person name="Lindow S."/>
            <person name="Coil D.A."/>
            <person name="Jospin G."/>
            <person name="Eisen J.A."/>
        </authorList>
    </citation>
    <scope>NUCLEOTIDE SEQUENCE [LARGE SCALE GENOMIC DNA]</scope>
    <source>
        <strain evidence="1 2">H39</strain>
    </source>
</reference>
<protein>
    <submittedName>
        <fullName evidence="1">Uncharacterized protein</fullName>
    </submittedName>
</protein>
<evidence type="ECO:0000313" key="2">
    <source>
        <dbReference type="Proteomes" id="UP000078396"/>
    </source>
</evidence>
<name>A0A178LS27_MYCIR</name>
<sequence length="66" mass="7389">MGAPNKFGLTTTRTAVKSAKSSGDSARLRVLDKRRRCAAASEMFVENYRVERAGEQTTVVTDRFRH</sequence>
<dbReference type="Proteomes" id="UP000078396">
    <property type="component" value="Unassembled WGS sequence"/>
</dbReference>
<evidence type="ECO:0000313" key="1">
    <source>
        <dbReference type="EMBL" id="OAN36798.1"/>
    </source>
</evidence>
<proteinExistence type="predicted"/>
<dbReference type="AlphaFoldDB" id="A0A178LS27"/>